<accession>A0ABP1GEM4</accession>
<reference evidence="2 3" key="1">
    <citation type="submission" date="2024-06" db="EMBL/GenBank/DDBJ databases">
        <authorList>
            <person name="Kraege A."/>
            <person name="Thomma B."/>
        </authorList>
    </citation>
    <scope>NUCLEOTIDE SEQUENCE [LARGE SCALE GENOMIC DNA]</scope>
</reference>
<comment type="caution">
    <text evidence="2">The sequence shown here is derived from an EMBL/GenBank/DDBJ whole genome shotgun (WGS) entry which is preliminary data.</text>
</comment>
<proteinExistence type="predicted"/>
<feature type="compositionally biased region" description="Low complexity" evidence="1">
    <location>
        <begin position="30"/>
        <end position="68"/>
    </location>
</feature>
<organism evidence="2 3">
    <name type="scientific">Coccomyxa viridis</name>
    <dbReference type="NCBI Taxonomy" id="1274662"/>
    <lineage>
        <taxon>Eukaryota</taxon>
        <taxon>Viridiplantae</taxon>
        <taxon>Chlorophyta</taxon>
        <taxon>core chlorophytes</taxon>
        <taxon>Trebouxiophyceae</taxon>
        <taxon>Trebouxiophyceae incertae sedis</taxon>
        <taxon>Coccomyxaceae</taxon>
        <taxon>Coccomyxa</taxon>
    </lineage>
</organism>
<gene>
    <name evidence="2" type="primary">g13123</name>
    <name evidence="2" type="ORF">VP750_LOCUS11648</name>
</gene>
<evidence type="ECO:0000256" key="1">
    <source>
        <dbReference type="SAM" id="MobiDB-lite"/>
    </source>
</evidence>
<evidence type="ECO:0000313" key="3">
    <source>
        <dbReference type="Proteomes" id="UP001497392"/>
    </source>
</evidence>
<sequence length="327" mass="34859">MLAGIGGASAQGLLSGVTSTAGNILGNLLGGSSSRSTTPTSTPATPTTTTSTPATPTTTKAGSGSATADPQVVDFSGRHFEFVGEVGSIYNVVQDATHQVSMHLKLGVLSDHNGTYIDGIGFAYQGHEIIIELVNGDDNDLTVSLDGEQLVMPEGETSQEHDLVSKLGKLSMTWELYRPNFGNTIAIQTDLMRFTVYRTDKGSLDKGGLPQPSYLNFDAKLLYPPPHALQGIVGEGYTRILNGEGHSLPNDGTFYGNPDDYLLPHYFQEELPASQKLLLPTGRAYRRLIEEVSHAFYQINFAAAAAALDIDTLPEAHAGGILRPHSI</sequence>
<dbReference type="Proteomes" id="UP001497392">
    <property type="component" value="Unassembled WGS sequence"/>
</dbReference>
<protein>
    <submittedName>
        <fullName evidence="2">G13123 protein</fullName>
    </submittedName>
</protein>
<feature type="region of interest" description="Disordered" evidence="1">
    <location>
        <begin position="28"/>
        <end position="70"/>
    </location>
</feature>
<evidence type="ECO:0000313" key="2">
    <source>
        <dbReference type="EMBL" id="CAL5229742.1"/>
    </source>
</evidence>
<dbReference type="EMBL" id="CAXHTA020000021">
    <property type="protein sequence ID" value="CAL5229742.1"/>
    <property type="molecule type" value="Genomic_DNA"/>
</dbReference>
<keyword evidence="3" id="KW-1185">Reference proteome</keyword>
<name>A0ABP1GEM4_9CHLO</name>